<feature type="transmembrane region" description="Helical" evidence="1">
    <location>
        <begin position="304"/>
        <end position="322"/>
    </location>
</feature>
<evidence type="ECO:0000313" key="4">
    <source>
        <dbReference type="Proteomes" id="UP000525923"/>
    </source>
</evidence>
<dbReference type="RefSeq" id="WP_135501481.1">
    <property type="nucleotide sequence ID" value="NZ_JACHHE010000014.1"/>
</dbReference>
<keyword evidence="1" id="KW-1133">Transmembrane helix</keyword>
<reference evidence="3 4" key="1">
    <citation type="submission" date="2020-08" db="EMBL/GenBank/DDBJ databases">
        <title>Genomic Encyclopedia of Type Strains, Phase IV (KMG-IV): sequencing the most valuable type-strain genomes for metagenomic binning, comparative biology and taxonomic classification.</title>
        <authorList>
            <person name="Goeker M."/>
        </authorList>
    </citation>
    <scope>NUCLEOTIDE SEQUENCE [LARGE SCALE GENOMIC DNA]</scope>
    <source>
        <strain evidence="3 4">DSM 15895</strain>
    </source>
</reference>
<keyword evidence="3" id="KW-0808">Transferase</keyword>
<keyword evidence="1" id="KW-0472">Membrane</keyword>
<keyword evidence="1" id="KW-0812">Transmembrane</keyword>
<dbReference type="PANTHER" id="PTHR43646:SF3">
    <property type="entry name" value="SLR1566 PROTEIN"/>
    <property type="match status" value="1"/>
</dbReference>
<dbReference type="InterPro" id="IPR029044">
    <property type="entry name" value="Nucleotide-diphossugar_trans"/>
</dbReference>
<feature type="transmembrane region" description="Helical" evidence="1">
    <location>
        <begin position="328"/>
        <end position="346"/>
    </location>
</feature>
<organism evidence="3 4">
    <name type="scientific">Planococcus koreensis</name>
    <dbReference type="NCBI Taxonomy" id="112331"/>
    <lineage>
        <taxon>Bacteria</taxon>
        <taxon>Bacillati</taxon>
        <taxon>Bacillota</taxon>
        <taxon>Bacilli</taxon>
        <taxon>Bacillales</taxon>
        <taxon>Caryophanaceae</taxon>
        <taxon>Planococcus</taxon>
    </lineage>
</organism>
<sequence>MFLFIGALVFFLLWTIFNSFFLPLLPSKANLSSAPLISVLIPMRNEEHNAETLVACLKAADYPSMEFIILNDQSTDRTGEILSRLTAGDSRFTLLQGRELPAGWVGKVHACHQLQQHAQGEYLLFIDADIRFVPEAFGQALSLMQQKNAKLLSGFPAFDVPPFLSKLLVPMQHFVVFFHLPLAAANWTNIPSTTAANGMWMMFERRAYDKIGGHAAVSDSLVEDVHIARLMKASGMKMLLANITRSVRCRMYDTNHDVWEGFLKNSYAGIGRSPLMAAVLSLFYSAFYVAPLFLLMYGMLTANPLYAIPYALTVLQQLYVMLRTRQHWYLAFLMPAQAAAMIAVLLHSMWKAWRKKPYSWKGRQYS</sequence>
<dbReference type="AlphaFoldDB" id="A0A7W8CXN7"/>
<dbReference type="EMBL" id="JACHHE010000014">
    <property type="protein sequence ID" value="MBB5181865.1"/>
    <property type="molecule type" value="Genomic_DNA"/>
</dbReference>
<protein>
    <submittedName>
        <fullName evidence="3">Glycosyltransferase involved in cell wall biosynthesis</fullName>
    </submittedName>
</protein>
<accession>A0A7W8CXN7</accession>
<dbReference type="Gene3D" id="3.90.550.10">
    <property type="entry name" value="Spore Coat Polysaccharide Biosynthesis Protein SpsA, Chain A"/>
    <property type="match status" value="1"/>
</dbReference>
<dbReference type="SUPFAM" id="SSF53448">
    <property type="entry name" value="Nucleotide-diphospho-sugar transferases"/>
    <property type="match status" value="1"/>
</dbReference>
<evidence type="ECO:0000256" key="1">
    <source>
        <dbReference type="SAM" id="Phobius"/>
    </source>
</evidence>
<feature type="domain" description="Glycosyltransferase 2-like" evidence="2">
    <location>
        <begin position="38"/>
        <end position="153"/>
    </location>
</feature>
<name>A0A7W8CXN7_9BACL</name>
<dbReference type="OrthoDB" id="9806525at2"/>
<evidence type="ECO:0000313" key="3">
    <source>
        <dbReference type="EMBL" id="MBB5181865.1"/>
    </source>
</evidence>
<dbReference type="PANTHER" id="PTHR43646">
    <property type="entry name" value="GLYCOSYLTRANSFERASE"/>
    <property type="match status" value="1"/>
</dbReference>
<dbReference type="Pfam" id="PF00535">
    <property type="entry name" value="Glycos_transf_2"/>
    <property type="match status" value="1"/>
</dbReference>
<proteinExistence type="predicted"/>
<dbReference type="Proteomes" id="UP000525923">
    <property type="component" value="Unassembled WGS sequence"/>
</dbReference>
<gene>
    <name evidence="3" type="ORF">HNQ44_003340</name>
</gene>
<evidence type="ECO:0000259" key="2">
    <source>
        <dbReference type="Pfam" id="PF00535"/>
    </source>
</evidence>
<dbReference type="GO" id="GO:0016740">
    <property type="term" value="F:transferase activity"/>
    <property type="evidence" value="ECO:0007669"/>
    <property type="project" value="UniProtKB-KW"/>
</dbReference>
<dbReference type="InterPro" id="IPR001173">
    <property type="entry name" value="Glyco_trans_2-like"/>
</dbReference>
<comment type="caution">
    <text evidence="3">The sequence shown here is derived from an EMBL/GenBank/DDBJ whole genome shotgun (WGS) entry which is preliminary data.</text>
</comment>
<keyword evidence="4" id="KW-1185">Reference proteome</keyword>